<dbReference type="GO" id="GO:0005829">
    <property type="term" value="C:cytosol"/>
    <property type="evidence" value="ECO:0007669"/>
    <property type="project" value="TreeGrafter"/>
</dbReference>
<evidence type="ECO:0000259" key="7">
    <source>
        <dbReference type="SMART" id="SM00829"/>
    </source>
</evidence>
<dbReference type="Pfam" id="PF00107">
    <property type="entry name" value="ADH_zinc_N"/>
    <property type="match status" value="1"/>
</dbReference>
<dbReference type="PROSITE" id="PS00059">
    <property type="entry name" value="ADH_ZINC"/>
    <property type="match status" value="1"/>
</dbReference>
<keyword evidence="2 6" id="KW-0479">Metal-binding</keyword>
<feature type="domain" description="Enoyl reductase (ER)" evidence="7">
    <location>
        <begin position="16"/>
        <end position="366"/>
    </location>
</feature>
<dbReference type="CDD" id="cd08278">
    <property type="entry name" value="benzyl_alcohol_DH"/>
    <property type="match status" value="1"/>
</dbReference>
<dbReference type="PANTHER" id="PTHR43880">
    <property type="entry name" value="ALCOHOL DEHYDROGENASE"/>
    <property type="match status" value="1"/>
</dbReference>
<dbReference type="Gene3D" id="3.90.180.10">
    <property type="entry name" value="Medium-chain alcohol dehydrogenases, catalytic domain"/>
    <property type="match status" value="1"/>
</dbReference>
<evidence type="ECO:0000313" key="8">
    <source>
        <dbReference type="EMBL" id="OXG05097.1"/>
    </source>
</evidence>
<evidence type="ECO:0000256" key="2">
    <source>
        <dbReference type="ARBA" id="ARBA00022723"/>
    </source>
</evidence>
<dbReference type="EMBL" id="MUGS01000027">
    <property type="protein sequence ID" value="OXG05097.1"/>
    <property type="molecule type" value="Genomic_DNA"/>
</dbReference>
<protein>
    <submittedName>
        <fullName evidence="8">Alcohol dehydrogenase</fullName>
    </submittedName>
</protein>
<dbReference type="InterPro" id="IPR002328">
    <property type="entry name" value="ADH_Zn_CS"/>
</dbReference>
<evidence type="ECO:0000313" key="9">
    <source>
        <dbReference type="Proteomes" id="UP000214684"/>
    </source>
</evidence>
<keyword evidence="9" id="KW-1185">Reference proteome</keyword>
<evidence type="ECO:0000256" key="3">
    <source>
        <dbReference type="ARBA" id="ARBA00022833"/>
    </source>
</evidence>
<comment type="caution">
    <text evidence="8">The sequence shown here is derived from an EMBL/GenBank/DDBJ whole genome shotgun (WGS) entry which is preliminary data.</text>
</comment>
<accession>A0A227P5A1</accession>
<evidence type="ECO:0000256" key="1">
    <source>
        <dbReference type="ARBA" id="ARBA00001947"/>
    </source>
</evidence>
<dbReference type="InterPro" id="IPR036291">
    <property type="entry name" value="NAD(P)-bd_dom_sf"/>
</dbReference>
<evidence type="ECO:0000256" key="6">
    <source>
        <dbReference type="RuleBase" id="RU361277"/>
    </source>
</evidence>
<dbReference type="GO" id="GO:0008270">
    <property type="term" value="F:zinc ion binding"/>
    <property type="evidence" value="ECO:0007669"/>
    <property type="project" value="InterPro"/>
</dbReference>
<comment type="cofactor">
    <cofactor evidence="1 6">
        <name>Zn(2+)</name>
        <dbReference type="ChEBI" id="CHEBI:29105"/>
    </cofactor>
</comment>
<dbReference type="Pfam" id="PF08240">
    <property type="entry name" value="ADH_N"/>
    <property type="match status" value="1"/>
</dbReference>
<dbReference type="InterPro" id="IPR011032">
    <property type="entry name" value="GroES-like_sf"/>
</dbReference>
<dbReference type="FunFam" id="3.40.50.720:FF:000003">
    <property type="entry name" value="S-(hydroxymethyl)glutathione dehydrogenase"/>
    <property type="match status" value="1"/>
</dbReference>
<keyword evidence="3 6" id="KW-0862">Zinc</keyword>
<proteinExistence type="inferred from homology"/>
<reference evidence="8 9" key="1">
    <citation type="submission" date="2016-11" db="EMBL/GenBank/DDBJ databases">
        <title>Whole genomes of Flavobacteriaceae.</title>
        <authorList>
            <person name="Stine C."/>
            <person name="Li C."/>
            <person name="Tadesse D."/>
        </authorList>
    </citation>
    <scope>NUCLEOTIDE SEQUENCE [LARGE SCALE GENOMIC DNA]</scope>
    <source>
        <strain evidence="8 9">DSM 24704</strain>
    </source>
</reference>
<dbReference type="GO" id="GO:0051903">
    <property type="term" value="F:S-(hydroxymethyl)glutathione dehydrogenase [NAD(P)+] activity"/>
    <property type="evidence" value="ECO:0007669"/>
    <property type="project" value="TreeGrafter"/>
</dbReference>
<dbReference type="SMART" id="SM00829">
    <property type="entry name" value="PKS_ER"/>
    <property type="match status" value="1"/>
</dbReference>
<dbReference type="GO" id="GO:0046294">
    <property type="term" value="P:formaldehyde catabolic process"/>
    <property type="evidence" value="ECO:0007669"/>
    <property type="project" value="TreeGrafter"/>
</dbReference>
<sequence length="373" mass="39653">MYKIMEITAAVVLEKGGDFILQKMQLETPRADEVLIKIVGTGTCHTDMAARDNILGVPNFPVILGHEGSGIVEEVGSSVTKVKKGDHVVLTFGHCGKCINCESGEPAYCEHFMGLNFTGSRLDGSHSHHGDSVDFNDNFFSQSSFATYSLANENNVVKVPKDAPLEILGPLGCGIQTGAGAIINSLGVSAGKSLIIAGAGAVGLAALLAAKVCSATTIVAIDINSDRLEFAKELGATHIINSRESDIAQELLKILPGGFDFGFDTTGRNEVINSILSGLRSHGSCGIVGVAKLPLELEMNSFVARGLQIKGIVEGDSVPDDFIPALVRLYQNGQFPFDKLIKTYSFEDINRAIEDSEKGITIKPVIKIGEYGR</sequence>
<dbReference type="InterPro" id="IPR013154">
    <property type="entry name" value="ADH-like_N"/>
</dbReference>
<dbReference type="PANTHER" id="PTHR43880:SF12">
    <property type="entry name" value="ALCOHOL DEHYDROGENASE CLASS-3"/>
    <property type="match status" value="1"/>
</dbReference>
<dbReference type="SUPFAM" id="SSF50129">
    <property type="entry name" value="GroES-like"/>
    <property type="match status" value="1"/>
</dbReference>
<organism evidence="8 9">
    <name type="scientific">Flavobacterium araucananum</name>
    <dbReference type="NCBI Taxonomy" id="946678"/>
    <lineage>
        <taxon>Bacteria</taxon>
        <taxon>Pseudomonadati</taxon>
        <taxon>Bacteroidota</taxon>
        <taxon>Flavobacteriia</taxon>
        <taxon>Flavobacteriales</taxon>
        <taxon>Flavobacteriaceae</taxon>
        <taxon>Flavobacterium</taxon>
    </lineage>
</organism>
<keyword evidence="4" id="KW-0560">Oxidoreductase</keyword>
<dbReference type="InterPro" id="IPR013149">
    <property type="entry name" value="ADH-like_C"/>
</dbReference>
<dbReference type="SUPFAM" id="SSF51735">
    <property type="entry name" value="NAD(P)-binding Rossmann-fold domains"/>
    <property type="match status" value="1"/>
</dbReference>
<keyword evidence="5" id="KW-0520">NAD</keyword>
<dbReference type="Gene3D" id="3.40.50.720">
    <property type="entry name" value="NAD(P)-binding Rossmann-like Domain"/>
    <property type="match status" value="1"/>
</dbReference>
<comment type="similarity">
    <text evidence="6">Belongs to the zinc-containing alcohol dehydrogenase family.</text>
</comment>
<dbReference type="AlphaFoldDB" id="A0A227P5A1"/>
<dbReference type="InterPro" id="IPR020843">
    <property type="entry name" value="ER"/>
</dbReference>
<evidence type="ECO:0000256" key="5">
    <source>
        <dbReference type="ARBA" id="ARBA00023027"/>
    </source>
</evidence>
<dbReference type="Proteomes" id="UP000214684">
    <property type="component" value="Unassembled WGS sequence"/>
</dbReference>
<dbReference type="OrthoDB" id="9787435at2"/>
<name>A0A227P5A1_9FLAO</name>
<gene>
    <name evidence="8" type="ORF">B0A64_13795</name>
</gene>
<evidence type="ECO:0000256" key="4">
    <source>
        <dbReference type="ARBA" id="ARBA00023002"/>
    </source>
</evidence>